<gene>
    <name evidence="16" type="ORF">N7476_010809</name>
</gene>
<keyword evidence="7" id="KW-0812">Transmembrane</keyword>
<dbReference type="PROSITE" id="PS01045">
    <property type="entry name" value="SQUALEN_PHYTOEN_SYN_2"/>
    <property type="match status" value="1"/>
</dbReference>
<dbReference type="SUPFAM" id="SSF48576">
    <property type="entry name" value="Terpenoid synthases"/>
    <property type="match status" value="1"/>
</dbReference>
<dbReference type="GO" id="GO:0045338">
    <property type="term" value="P:farnesyl diphosphate metabolic process"/>
    <property type="evidence" value="ECO:0007669"/>
    <property type="project" value="InterPro"/>
</dbReference>
<accession>A0A9W9TYW4</accession>
<comment type="subcellular location">
    <subcellularLocation>
        <location evidence="2">Membrane</location>
    </subcellularLocation>
</comment>
<evidence type="ECO:0000256" key="1">
    <source>
        <dbReference type="ARBA" id="ARBA00001946"/>
    </source>
</evidence>
<dbReference type="Gene3D" id="1.10.600.10">
    <property type="entry name" value="Farnesyl Diphosphate Synthase"/>
    <property type="match status" value="1"/>
</dbReference>
<keyword evidence="13" id="KW-1207">Sterol metabolism</keyword>
<evidence type="ECO:0000256" key="6">
    <source>
        <dbReference type="ARBA" id="ARBA00022679"/>
    </source>
</evidence>
<keyword evidence="12" id="KW-0472">Membrane</keyword>
<dbReference type="GO" id="GO:0005789">
    <property type="term" value="C:endoplasmic reticulum membrane"/>
    <property type="evidence" value="ECO:0007669"/>
    <property type="project" value="TreeGrafter"/>
</dbReference>
<comment type="cofactor">
    <cofactor evidence="1 15">
        <name>Mg(2+)</name>
        <dbReference type="ChEBI" id="CHEBI:18420"/>
    </cofactor>
</comment>
<comment type="pathway">
    <text evidence="15">Terpene metabolism; lanosterol biosynthesis; lanosterol from farnesyl diphosphate: step 1/3.</text>
</comment>
<evidence type="ECO:0000256" key="14">
    <source>
        <dbReference type="ARBA" id="ARBA00023221"/>
    </source>
</evidence>
<evidence type="ECO:0000256" key="8">
    <source>
        <dbReference type="ARBA" id="ARBA00022955"/>
    </source>
</evidence>
<keyword evidence="17" id="KW-1185">Reference proteome</keyword>
<evidence type="ECO:0000256" key="13">
    <source>
        <dbReference type="ARBA" id="ARBA00023166"/>
    </source>
</evidence>
<evidence type="ECO:0000256" key="7">
    <source>
        <dbReference type="ARBA" id="ARBA00022692"/>
    </source>
</evidence>
<dbReference type="GO" id="GO:0006696">
    <property type="term" value="P:ergosterol biosynthetic process"/>
    <property type="evidence" value="ECO:0007669"/>
    <property type="project" value="TreeGrafter"/>
</dbReference>
<dbReference type="CDD" id="cd00683">
    <property type="entry name" value="Trans_IPPS_HH"/>
    <property type="match status" value="1"/>
</dbReference>
<evidence type="ECO:0000256" key="12">
    <source>
        <dbReference type="ARBA" id="ARBA00023136"/>
    </source>
</evidence>
<keyword evidence="10" id="KW-0756">Sterol biosynthesis</keyword>
<comment type="catalytic activity">
    <reaction evidence="15">
        <text>2 (2E,6E)-farnesyl diphosphate + NADH + H(+) = squalene + 2 diphosphate + NAD(+)</text>
        <dbReference type="Rhea" id="RHEA:32299"/>
        <dbReference type="ChEBI" id="CHEBI:15378"/>
        <dbReference type="ChEBI" id="CHEBI:15440"/>
        <dbReference type="ChEBI" id="CHEBI:33019"/>
        <dbReference type="ChEBI" id="CHEBI:57540"/>
        <dbReference type="ChEBI" id="CHEBI:57945"/>
        <dbReference type="ChEBI" id="CHEBI:175763"/>
        <dbReference type="EC" id="2.5.1.21"/>
    </reaction>
</comment>
<dbReference type="InterPro" id="IPR006449">
    <property type="entry name" value="Squal_synth-like"/>
</dbReference>
<evidence type="ECO:0000256" key="3">
    <source>
        <dbReference type="ARBA" id="ARBA00006251"/>
    </source>
</evidence>
<dbReference type="NCBIfam" id="TIGR01559">
    <property type="entry name" value="squal_synth"/>
    <property type="match status" value="1"/>
</dbReference>
<keyword evidence="14" id="KW-0753">Steroid metabolism</keyword>
<keyword evidence="11" id="KW-0443">Lipid metabolism</keyword>
<keyword evidence="5" id="KW-0444">Lipid biosynthesis</keyword>
<proteinExistence type="inferred from homology"/>
<dbReference type="FunFam" id="1.10.600.10:FF:000003">
    <property type="entry name" value="Farnesyl-diphosphate farnesyltransferase 1"/>
    <property type="match status" value="1"/>
</dbReference>
<evidence type="ECO:0000313" key="16">
    <source>
        <dbReference type="EMBL" id="KAJ5299252.1"/>
    </source>
</evidence>
<evidence type="ECO:0000256" key="4">
    <source>
        <dbReference type="ARBA" id="ARBA00012373"/>
    </source>
</evidence>
<organism evidence="16 17">
    <name type="scientific">Penicillium atrosanguineum</name>
    <dbReference type="NCBI Taxonomy" id="1132637"/>
    <lineage>
        <taxon>Eukaryota</taxon>
        <taxon>Fungi</taxon>
        <taxon>Dikarya</taxon>
        <taxon>Ascomycota</taxon>
        <taxon>Pezizomycotina</taxon>
        <taxon>Eurotiomycetes</taxon>
        <taxon>Eurotiomycetidae</taxon>
        <taxon>Eurotiales</taxon>
        <taxon>Aspergillaceae</taxon>
        <taxon>Penicillium</taxon>
    </lineage>
</organism>
<dbReference type="Proteomes" id="UP001147746">
    <property type="component" value="Unassembled WGS sequence"/>
</dbReference>
<evidence type="ECO:0000256" key="11">
    <source>
        <dbReference type="ARBA" id="ARBA00023098"/>
    </source>
</evidence>
<evidence type="ECO:0000256" key="2">
    <source>
        <dbReference type="ARBA" id="ARBA00004370"/>
    </source>
</evidence>
<dbReference type="GO" id="GO:0051996">
    <property type="term" value="F:squalene synthase [NAD(P)H] activity"/>
    <property type="evidence" value="ECO:0007669"/>
    <property type="project" value="UniProtKB-UniRule"/>
</dbReference>
<dbReference type="InterPro" id="IPR002060">
    <property type="entry name" value="Squ/phyt_synthse"/>
</dbReference>
<dbReference type="PROSITE" id="PS01044">
    <property type="entry name" value="SQUALEN_PHYTOEN_SYN_1"/>
    <property type="match status" value="1"/>
</dbReference>
<comment type="similarity">
    <text evidence="3 15">Belongs to the phytoene/squalene synthase family.</text>
</comment>
<keyword evidence="9" id="KW-1133">Transmembrane helix</keyword>
<dbReference type="InterPro" id="IPR033904">
    <property type="entry name" value="Trans_IPPS_HH"/>
</dbReference>
<dbReference type="InterPro" id="IPR044844">
    <property type="entry name" value="Trans_IPPS_euk-type"/>
</dbReference>
<dbReference type="InterPro" id="IPR019845">
    <property type="entry name" value="Squalene/phytoene_synthase_CS"/>
</dbReference>
<keyword evidence="8" id="KW-0752">Steroid biosynthesis</keyword>
<dbReference type="AlphaFoldDB" id="A0A9W9TYW4"/>
<dbReference type="SFLD" id="SFLDS00005">
    <property type="entry name" value="Isoprenoid_Synthase_Type_I"/>
    <property type="match status" value="1"/>
</dbReference>
<dbReference type="PANTHER" id="PTHR11626:SF2">
    <property type="entry name" value="SQUALENE SYNTHASE"/>
    <property type="match status" value="1"/>
</dbReference>
<dbReference type="GO" id="GO:0055056">
    <property type="term" value="F:D-glucose transmembrane transporter activity"/>
    <property type="evidence" value="ECO:0007669"/>
    <property type="project" value="UniProtKB-UniRule"/>
</dbReference>
<evidence type="ECO:0000256" key="5">
    <source>
        <dbReference type="ARBA" id="ARBA00022516"/>
    </source>
</evidence>
<comment type="function">
    <text evidence="15">Catalyzes the condensation of 2 farnesyl pyrophosphate (FPP) moieties to form squalene.</text>
</comment>
<reference evidence="16" key="2">
    <citation type="journal article" date="2023" name="IMA Fungus">
        <title>Comparative genomic study of the Penicillium genus elucidates a diverse pangenome and 15 lateral gene transfer events.</title>
        <authorList>
            <person name="Petersen C."/>
            <person name="Sorensen T."/>
            <person name="Nielsen M.R."/>
            <person name="Sondergaard T.E."/>
            <person name="Sorensen J.L."/>
            <person name="Fitzpatrick D.A."/>
            <person name="Frisvad J.C."/>
            <person name="Nielsen K.L."/>
        </authorList>
    </citation>
    <scope>NUCLEOTIDE SEQUENCE</scope>
    <source>
        <strain evidence="16">IBT 21472</strain>
    </source>
</reference>
<dbReference type="EC" id="2.5.1.21" evidence="4 15"/>
<comment type="caution">
    <text evidence="16">The sequence shown here is derived from an EMBL/GenBank/DDBJ whole genome shotgun (WGS) entry which is preliminary data.</text>
</comment>
<dbReference type="InterPro" id="IPR008949">
    <property type="entry name" value="Isoprenoid_synthase_dom_sf"/>
</dbReference>
<keyword evidence="6 15" id="KW-0808">Transferase</keyword>
<protein>
    <recommendedName>
        <fullName evidence="4 15">Squalene synthase</fullName>
        <shortName evidence="15">SQS</shortName>
        <shortName evidence="15">SS</shortName>
        <ecNumber evidence="4 15">2.5.1.21</ecNumber>
    </recommendedName>
</protein>
<evidence type="ECO:0000256" key="9">
    <source>
        <dbReference type="ARBA" id="ARBA00022989"/>
    </source>
</evidence>
<evidence type="ECO:0000313" key="17">
    <source>
        <dbReference type="Proteomes" id="UP001147746"/>
    </source>
</evidence>
<sequence length="379" mass="43213">MGIASNALYFAVHPNQIGVLVQWKLRNGPIHKRDETQESATAKICFDFLHQTGRSFSPVIKELHPELLLPVCVFYLTLRGLDTIEDDTSIPLDAKEPLLRNFKNHLDQDGWTFTGNRQEEKDRELLVQFDSVIVEYRKLKQPYQAVIKNTTDKMGNGMADFARKAAFGDVSVSTVEEYDLYCWHVAGIVGEGLTYLFVEAELADATLINHSLYRSMGLLLQKNNITRDIREDFDDGRRFWPREIWSKHVDNFEDLFDSKYTENALNCSSEMVLNALGHACDCLLYLAGLREQSVFNFCAIPQTMALATLELCFRNRAMFKGNVKITKGDALQLMLESSQDLESVAKVFCHYVRRIQQKNDTKDPNFLKISIACEEVGAS</sequence>
<dbReference type="PANTHER" id="PTHR11626">
    <property type="entry name" value="FARNESYL-DIPHOSPHATE FARNESYLTRANSFERASE"/>
    <property type="match status" value="1"/>
</dbReference>
<dbReference type="SFLD" id="SFLDG01018">
    <property type="entry name" value="Squalene/Phytoene_Synthase_Lik"/>
    <property type="match status" value="1"/>
</dbReference>
<evidence type="ECO:0000256" key="10">
    <source>
        <dbReference type="ARBA" id="ARBA00023011"/>
    </source>
</evidence>
<comment type="catalytic activity">
    <reaction evidence="15">
        <text>2 (2E,6E)-farnesyl diphosphate + NADPH + H(+) = squalene + 2 diphosphate + NADP(+)</text>
        <dbReference type="Rhea" id="RHEA:32295"/>
        <dbReference type="ChEBI" id="CHEBI:15378"/>
        <dbReference type="ChEBI" id="CHEBI:15440"/>
        <dbReference type="ChEBI" id="CHEBI:33019"/>
        <dbReference type="ChEBI" id="CHEBI:57783"/>
        <dbReference type="ChEBI" id="CHEBI:58349"/>
        <dbReference type="ChEBI" id="CHEBI:175763"/>
        <dbReference type="EC" id="2.5.1.21"/>
    </reaction>
</comment>
<name>A0A9W9TYW4_9EURO</name>
<reference evidence="16" key="1">
    <citation type="submission" date="2022-12" db="EMBL/GenBank/DDBJ databases">
        <authorList>
            <person name="Petersen C."/>
        </authorList>
    </citation>
    <scope>NUCLEOTIDE SEQUENCE</scope>
    <source>
        <strain evidence="16">IBT 21472</strain>
    </source>
</reference>
<dbReference type="OrthoDB" id="431150at2759"/>
<evidence type="ECO:0000256" key="15">
    <source>
        <dbReference type="RuleBase" id="RU368088"/>
    </source>
</evidence>
<dbReference type="EMBL" id="JAPZBO010000010">
    <property type="protein sequence ID" value="KAJ5299252.1"/>
    <property type="molecule type" value="Genomic_DNA"/>
</dbReference>
<dbReference type="Pfam" id="PF00494">
    <property type="entry name" value="SQS_PSY"/>
    <property type="match status" value="1"/>
</dbReference>